<evidence type="ECO:0000313" key="1">
    <source>
        <dbReference type="EMBL" id="KAL2913851.1"/>
    </source>
</evidence>
<dbReference type="Proteomes" id="UP001527925">
    <property type="component" value="Unassembled WGS sequence"/>
</dbReference>
<protein>
    <submittedName>
        <fullName evidence="1">Uncharacterized protein</fullName>
    </submittedName>
</protein>
<dbReference type="EMBL" id="JADGIZ020000040">
    <property type="protein sequence ID" value="KAL2913851.1"/>
    <property type="molecule type" value="Genomic_DNA"/>
</dbReference>
<name>A0ABR4N2S0_9FUNG</name>
<sequence length="157" mass="15679">MFASSAAASPAPAWPLHAAAAAAASAPGAYAFAASPAATPPAKRRRDDLESPSAALPMIKRLASVEKLVDATFHDGALDVPMPMAIDAYPAALSAAPAAGHALLAAPVQMPTLEPLAAGGAGAHDTPMAGPAPSQLANSVAQFHPRLLRQFLNGSFA</sequence>
<accession>A0ABR4N2S0</accession>
<reference evidence="1 2" key="1">
    <citation type="submission" date="2023-09" db="EMBL/GenBank/DDBJ databases">
        <title>Pangenome analysis of Batrachochytrium dendrobatidis and related Chytrids.</title>
        <authorList>
            <person name="Yacoub M.N."/>
            <person name="Stajich J.E."/>
            <person name="James T.Y."/>
        </authorList>
    </citation>
    <scope>NUCLEOTIDE SEQUENCE [LARGE SCALE GENOMIC DNA]</scope>
    <source>
        <strain evidence="1 2">JEL0888</strain>
    </source>
</reference>
<evidence type="ECO:0000313" key="2">
    <source>
        <dbReference type="Proteomes" id="UP001527925"/>
    </source>
</evidence>
<comment type="caution">
    <text evidence="1">The sequence shown here is derived from an EMBL/GenBank/DDBJ whole genome shotgun (WGS) entry which is preliminary data.</text>
</comment>
<keyword evidence="2" id="KW-1185">Reference proteome</keyword>
<gene>
    <name evidence="1" type="ORF">HK105_206585</name>
</gene>
<proteinExistence type="predicted"/>
<organism evidence="1 2">
    <name type="scientific">Polyrhizophydium stewartii</name>
    <dbReference type="NCBI Taxonomy" id="2732419"/>
    <lineage>
        <taxon>Eukaryota</taxon>
        <taxon>Fungi</taxon>
        <taxon>Fungi incertae sedis</taxon>
        <taxon>Chytridiomycota</taxon>
        <taxon>Chytridiomycota incertae sedis</taxon>
        <taxon>Chytridiomycetes</taxon>
        <taxon>Rhizophydiales</taxon>
        <taxon>Rhizophydiales incertae sedis</taxon>
        <taxon>Polyrhizophydium</taxon>
    </lineage>
</organism>